<reference evidence="1 2" key="1">
    <citation type="submission" date="2015-01" db="EMBL/GenBank/DDBJ databases">
        <title>Genome Sequencing of Rickettsiales.</title>
        <authorList>
            <person name="Daugherty S.C."/>
            <person name="Su Q."/>
            <person name="Abolude K."/>
            <person name="Beier-Sexton M."/>
            <person name="Carlyon J.A."/>
            <person name="Carter R."/>
            <person name="Day N.P."/>
            <person name="Dumler S.J."/>
            <person name="Dyachenko V."/>
            <person name="Godinez A."/>
            <person name="Kurtti T.J."/>
            <person name="Lichay M."/>
            <person name="Mullins K.E."/>
            <person name="Ott S."/>
            <person name="Pappas-Brown V."/>
            <person name="Paris D.H."/>
            <person name="Patel P."/>
            <person name="Richards A.L."/>
            <person name="Sadzewicz L."/>
            <person name="Sears K."/>
            <person name="Seidman D."/>
            <person name="Sengamalay N."/>
            <person name="Stenos J."/>
            <person name="Tallon L.J."/>
            <person name="Vincent G."/>
            <person name="Fraser C.M."/>
            <person name="Munderloh U."/>
            <person name="Dunning-Hotopp J.C."/>
        </authorList>
    </citation>
    <scope>NUCLEOTIDE SEQUENCE [LARGE SCALE GENOMIC DNA]</scope>
    <source>
        <strain evidence="1 2">Ac/Pa</strain>
    </source>
</reference>
<gene>
    <name evidence="1" type="ORF">APHACPA_1546</name>
</gene>
<sequence>MELIKILESNKVVSEITIDFAERMISNEIGELLIKARDIHDKKLTGSLSVV</sequence>
<name>A0A0F3N497_RICAM</name>
<dbReference type="EMBL" id="LANR01000001">
    <property type="protein sequence ID" value="KJV62517.1"/>
    <property type="molecule type" value="Genomic_DNA"/>
</dbReference>
<dbReference type="Proteomes" id="UP000033556">
    <property type="component" value="Unassembled WGS sequence"/>
</dbReference>
<protein>
    <submittedName>
        <fullName evidence="1">Uncharacterized protein</fullName>
    </submittedName>
</protein>
<comment type="caution">
    <text evidence="1">The sequence shown here is derived from an EMBL/GenBank/DDBJ whole genome shotgun (WGS) entry which is preliminary data.</text>
</comment>
<proteinExistence type="predicted"/>
<dbReference type="PATRIC" id="fig|1359164.3.peg.1533"/>
<evidence type="ECO:0000313" key="2">
    <source>
        <dbReference type="Proteomes" id="UP000033556"/>
    </source>
</evidence>
<dbReference type="AlphaFoldDB" id="A0A0F3N497"/>
<organism evidence="1 2">
    <name type="scientific">Rickettsia amblyommatis str. Ac/Pa</name>
    <dbReference type="NCBI Taxonomy" id="1359164"/>
    <lineage>
        <taxon>Bacteria</taxon>
        <taxon>Pseudomonadati</taxon>
        <taxon>Pseudomonadota</taxon>
        <taxon>Alphaproteobacteria</taxon>
        <taxon>Rickettsiales</taxon>
        <taxon>Rickettsiaceae</taxon>
        <taxon>Rickettsieae</taxon>
        <taxon>Rickettsia</taxon>
        <taxon>spotted fever group</taxon>
    </lineage>
</organism>
<evidence type="ECO:0000313" key="1">
    <source>
        <dbReference type="EMBL" id="KJV62517.1"/>
    </source>
</evidence>
<accession>A0A0F3N497</accession>
<keyword evidence="2" id="KW-1185">Reference proteome</keyword>